<dbReference type="SMART" id="SM00448">
    <property type="entry name" value="REC"/>
    <property type="match status" value="1"/>
</dbReference>
<dbReference type="PROSITE" id="PS50110">
    <property type="entry name" value="RESPONSE_REGULATORY"/>
    <property type="match status" value="1"/>
</dbReference>
<feature type="domain" description="HTH luxR-type" evidence="4">
    <location>
        <begin position="135"/>
        <end position="200"/>
    </location>
</feature>
<dbReference type="InterPro" id="IPR058245">
    <property type="entry name" value="NreC/VraR/RcsB-like_REC"/>
</dbReference>
<reference evidence="6 7" key="1">
    <citation type="submission" date="2019-05" db="EMBL/GenBank/DDBJ databases">
        <title>Verrucobacter flavum gen. nov., sp. nov. a new member of the family Verrucomicrobiaceae.</title>
        <authorList>
            <person name="Szuroczki S."/>
            <person name="Abbaszade G."/>
            <person name="Szabo A."/>
            <person name="Felfoldi T."/>
            <person name="Schumann P."/>
            <person name="Boka K."/>
            <person name="Keki Z."/>
            <person name="Toumi M."/>
            <person name="Toth E."/>
        </authorList>
    </citation>
    <scope>NUCLEOTIDE SEQUENCE [LARGE SCALE GENOMIC DNA]</scope>
    <source>
        <strain evidence="6 7">MG-N-17</strain>
    </source>
</reference>
<keyword evidence="1 3" id="KW-0597">Phosphoprotein</keyword>
<dbReference type="SMART" id="SM00421">
    <property type="entry name" value="HTH_LUXR"/>
    <property type="match status" value="1"/>
</dbReference>
<evidence type="ECO:0000256" key="1">
    <source>
        <dbReference type="ARBA" id="ARBA00022553"/>
    </source>
</evidence>
<dbReference type="GO" id="GO:0006355">
    <property type="term" value="P:regulation of DNA-templated transcription"/>
    <property type="evidence" value="ECO:0007669"/>
    <property type="project" value="InterPro"/>
</dbReference>
<comment type="caution">
    <text evidence="6">The sequence shown here is derived from an EMBL/GenBank/DDBJ whole genome shotgun (WGS) entry which is preliminary data.</text>
</comment>
<dbReference type="SUPFAM" id="SSF46894">
    <property type="entry name" value="C-terminal effector domain of the bipartite response regulators"/>
    <property type="match status" value="1"/>
</dbReference>
<dbReference type="InterPro" id="IPR000792">
    <property type="entry name" value="Tscrpt_reg_LuxR_C"/>
</dbReference>
<dbReference type="PANTHER" id="PTHR43214">
    <property type="entry name" value="TWO-COMPONENT RESPONSE REGULATOR"/>
    <property type="match status" value="1"/>
</dbReference>
<dbReference type="InterPro" id="IPR011006">
    <property type="entry name" value="CheY-like_superfamily"/>
</dbReference>
<accession>A0A5R8K7A3</accession>
<dbReference type="EMBL" id="VAUV01000029">
    <property type="protein sequence ID" value="TLD68244.1"/>
    <property type="molecule type" value="Genomic_DNA"/>
</dbReference>
<evidence type="ECO:0000259" key="5">
    <source>
        <dbReference type="PROSITE" id="PS50110"/>
    </source>
</evidence>
<dbReference type="AlphaFoldDB" id="A0A5R8K7A3"/>
<dbReference type="SUPFAM" id="SSF52172">
    <property type="entry name" value="CheY-like"/>
    <property type="match status" value="1"/>
</dbReference>
<sequence length="205" mass="22276">MISIMLVDDHFVVRNGLATSLEIEPDLKVIATSDTGENAATLYQQHRPTVVLMDMQLPGINGAEATALIRDLDPDARILIFSTFARDEEIVAALDSGASGYLQKTATREELITALRLVASGNRYLPSDLAQRLTHLQTGPTITPREREIIALVAQGSANKEIGAQLGISEDTVKQHVSRILQKLGVKDRAQATAEAIRRGIVKLD</sequence>
<evidence type="ECO:0000313" key="6">
    <source>
        <dbReference type="EMBL" id="TLD68244.1"/>
    </source>
</evidence>
<dbReference type="InterPro" id="IPR039420">
    <property type="entry name" value="WalR-like"/>
</dbReference>
<dbReference type="PROSITE" id="PS50043">
    <property type="entry name" value="HTH_LUXR_2"/>
    <property type="match status" value="1"/>
</dbReference>
<organism evidence="6 7">
    <name type="scientific">Phragmitibacter flavus</name>
    <dbReference type="NCBI Taxonomy" id="2576071"/>
    <lineage>
        <taxon>Bacteria</taxon>
        <taxon>Pseudomonadati</taxon>
        <taxon>Verrucomicrobiota</taxon>
        <taxon>Verrucomicrobiia</taxon>
        <taxon>Verrucomicrobiales</taxon>
        <taxon>Verrucomicrobiaceae</taxon>
        <taxon>Phragmitibacter</taxon>
    </lineage>
</organism>
<dbReference type="Proteomes" id="UP000306196">
    <property type="component" value="Unassembled WGS sequence"/>
</dbReference>
<evidence type="ECO:0000313" key="7">
    <source>
        <dbReference type="Proteomes" id="UP000306196"/>
    </source>
</evidence>
<dbReference type="PROSITE" id="PS00622">
    <property type="entry name" value="HTH_LUXR_1"/>
    <property type="match status" value="1"/>
</dbReference>
<name>A0A5R8K7A3_9BACT</name>
<gene>
    <name evidence="6" type="ORF">FEM03_23595</name>
</gene>
<dbReference type="Gene3D" id="3.40.50.2300">
    <property type="match status" value="1"/>
</dbReference>
<dbReference type="GO" id="GO:0003677">
    <property type="term" value="F:DNA binding"/>
    <property type="evidence" value="ECO:0007669"/>
    <property type="project" value="UniProtKB-KW"/>
</dbReference>
<dbReference type="InterPro" id="IPR001789">
    <property type="entry name" value="Sig_transdc_resp-reg_receiver"/>
</dbReference>
<feature type="modified residue" description="4-aspartylphosphate" evidence="3">
    <location>
        <position position="54"/>
    </location>
</feature>
<dbReference type="Pfam" id="PF00196">
    <property type="entry name" value="GerE"/>
    <property type="match status" value="1"/>
</dbReference>
<keyword evidence="7" id="KW-1185">Reference proteome</keyword>
<evidence type="ECO:0000256" key="2">
    <source>
        <dbReference type="ARBA" id="ARBA00023125"/>
    </source>
</evidence>
<dbReference type="CDD" id="cd06170">
    <property type="entry name" value="LuxR_C_like"/>
    <property type="match status" value="1"/>
</dbReference>
<dbReference type="RefSeq" id="WP_138088818.1">
    <property type="nucleotide sequence ID" value="NZ_VAUV01000029.1"/>
</dbReference>
<dbReference type="GO" id="GO:0000160">
    <property type="term" value="P:phosphorelay signal transduction system"/>
    <property type="evidence" value="ECO:0007669"/>
    <property type="project" value="InterPro"/>
</dbReference>
<proteinExistence type="predicted"/>
<dbReference type="Pfam" id="PF00072">
    <property type="entry name" value="Response_reg"/>
    <property type="match status" value="1"/>
</dbReference>
<feature type="domain" description="Response regulatory" evidence="5">
    <location>
        <begin position="3"/>
        <end position="119"/>
    </location>
</feature>
<dbReference type="CDD" id="cd17535">
    <property type="entry name" value="REC_NarL-like"/>
    <property type="match status" value="1"/>
</dbReference>
<protein>
    <submittedName>
        <fullName evidence="6">Response regulator transcription factor</fullName>
    </submittedName>
</protein>
<dbReference type="PANTHER" id="PTHR43214:SF43">
    <property type="entry name" value="TWO-COMPONENT RESPONSE REGULATOR"/>
    <property type="match status" value="1"/>
</dbReference>
<dbReference type="OrthoDB" id="9796655at2"/>
<evidence type="ECO:0000256" key="3">
    <source>
        <dbReference type="PROSITE-ProRule" id="PRU00169"/>
    </source>
</evidence>
<evidence type="ECO:0000259" key="4">
    <source>
        <dbReference type="PROSITE" id="PS50043"/>
    </source>
</evidence>
<dbReference type="InterPro" id="IPR016032">
    <property type="entry name" value="Sig_transdc_resp-reg_C-effctor"/>
</dbReference>
<dbReference type="PRINTS" id="PR00038">
    <property type="entry name" value="HTHLUXR"/>
</dbReference>
<keyword evidence="2" id="KW-0238">DNA-binding</keyword>